<evidence type="ECO:0000256" key="13">
    <source>
        <dbReference type="PIRSR" id="PIRSR602401-1"/>
    </source>
</evidence>
<evidence type="ECO:0000256" key="6">
    <source>
        <dbReference type="ARBA" id="ARBA00022692"/>
    </source>
</evidence>
<feature type="binding site" description="axial binding residue" evidence="13">
    <location>
        <position position="483"/>
    </location>
    <ligand>
        <name>heme</name>
        <dbReference type="ChEBI" id="CHEBI:30413"/>
    </ligand>
    <ligandPart>
        <name>Fe</name>
        <dbReference type="ChEBI" id="CHEBI:18248"/>
    </ligandPart>
</feature>
<dbReference type="GO" id="GO:0005506">
    <property type="term" value="F:iron ion binding"/>
    <property type="evidence" value="ECO:0007669"/>
    <property type="project" value="InterPro"/>
</dbReference>
<keyword evidence="9 14" id="KW-0560">Oxidoreductase</keyword>
<organism evidence="16 17">
    <name type="scientific">Candolleomyces aberdarensis</name>
    <dbReference type="NCBI Taxonomy" id="2316362"/>
    <lineage>
        <taxon>Eukaryota</taxon>
        <taxon>Fungi</taxon>
        <taxon>Dikarya</taxon>
        <taxon>Basidiomycota</taxon>
        <taxon>Agaricomycotina</taxon>
        <taxon>Agaricomycetes</taxon>
        <taxon>Agaricomycetidae</taxon>
        <taxon>Agaricales</taxon>
        <taxon>Agaricineae</taxon>
        <taxon>Psathyrellaceae</taxon>
        <taxon>Candolleomyces</taxon>
    </lineage>
</organism>
<dbReference type="Pfam" id="PF00067">
    <property type="entry name" value="p450"/>
    <property type="match status" value="1"/>
</dbReference>
<evidence type="ECO:0000256" key="10">
    <source>
        <dbReference type="ARBA" id="ARBA00023004"/>
    </source>
</evidence>
<evidence type="ECO:0000313" key="16">
    <source>
        <dbReference type="EMBL" id="RXW15841.1"/>
    </source>
</evidence>
<keyword evidence="6 15" id="KW-0812">Transmembrane</keyword>
<evidence type="ECO:0000256" key="8">
    <source>
        <dbReference type="ARBA" id="ARBA00022989"/>
    </source>
</evidence>
<keyword evidence="5 13" id="KW-0349">Heme</keyword>
<gene>
    <name evidence="16" type="ORF">EST38_g10013</name>
</gene>
<feature type="transmembrane region" description="Helical" evidence="15">
    <location>
        <begin position="12"/>
        <end position="30"/>
    </location>
</feature>
<dbReference type="EMBL" id="SDEE01000504">
    <property type="protein sequence ID" value="RXW15841.1"/>
    <property type="molecule type" value="Genomic_DNA"/>
</dbReference>
<reference evidence="16 17" key="1">
    <citation type="submission" date="2019-01" db="EMBL/GenBank/DDBJ databases">
        <title>Draft genome sequence of Psathyrella aberdarensis IHI B618.</title>
        <authorList>
            <person name="Buettner E."/>
            <person name="Kellner H."/>
        </authorList>
    </citation>
    <scope>NUCLEOTIDE SEQUENCE [LARGE SCALE GENOMIC DNA]</scope>
    <source>
        <strain evidence="16 17">IHI B618</strain>
    </source>
</reference>
<keyword evidence="7 13" id="KW-0479">Metal-binding</keyword>
<evidence type="ECO:0000256" key="5">
    <source>
        <dbReference type="ARBA" id="ARBA00022617"/>
    </source>
</evidence>
<dbReference type="PANTHER" id="PTHR24305">
    <property type="entry name" value="CYTOCHROME P450"/>
    <property type="match status" value="1"/>
</dbReference>
<evidence type="ECO:0000256" key="11">
    <source>
        <dbReference type="ARBA" id="ARBA00023033"/>
    </source>
</evidence>
<evidence type="ECO:0000256" key="12">
    <source>
        <dbReference type="ARBA" id="ARBA00023136"/>
    </source>
</evidence>
<evidence type="ECO:0000256" key="1">
    <source>
        <dbReference type="ARBA" id="ARBA00001971"/>
    </source>
</evidence>
<evidence type="ECO:0000313" key="17">
    <source>
        <dbReference type="Proteomes" id="UP000290288"/>
    </source>
</evidence>
<dbReference type="InterPro" id="IPR017972">
    <property type="entry name" value="Cyt_P450_CS"/>
</dbReference>
<dbReference type="InterPro" id="IPR036396">
    <property type="entry name" value="Cyt_P450_sf"/>
</dbReference>
<keyword evidence="10 13" id="KW-0408">Iron</keyword>
<dbReference type="GO" id="GO:0004497">
    <property type="term" value="F:monooxygenase activity"/>
    <property type="evidence" value="ECO:0007669"/>
    <property type="project" value="UniProtKB-KW"/>
</dbReference>
<protein>
    <recommendedName>
        <fullName evidence="18">Cytochrome P450</fullName>
    </recommendedName>
</protein>
<comment type="pathway">
    <text evidence="3">Secondary metabolite biosynthesis; terpenoid biosynthesis.</text>
</comment>
<keyword evidence="12 15" id="KW-0472">Membrane</keyword>
<dbReference type="GO" id="GO:0020037">
    <property type="term" value="F:heme binding"/>
    <property type="evidence" value="ECO:0007669"/>
    <property type="project" value="InterPro"/>
</dbReference>
<keyword evidence="17" id="KW-1185">Reference proteome</keyword>
<accession>A0A4Q2DAN8</accession>
<evidence type="ECO:0000256" key="15">
    <source>
        <dbReference type="SAM" id="Phobius"/>
    </source>
</evidence>
<dbReference type="PRINTS" id="PR00385">
    <property type="entry name" value="P450"/>
</dbReference>
<keyword evidence="8 15" id="KW-1133">Transmembrane helix</keyword>
<dbReference type="STRING" id="2316362.A0A4Q2DAN8"/>
<evidence type="ECO:0000256" key="3">
    <source>
        <dbReference type="ARBA" id="ARBA00004721"/>
    </source>
</evidence>
<evidence type="ECO:0000256" key="2">
    <source>
        <dbReference type="ARBA" id="ARBA00004370"/>
    </source>
</evidence>
<dbReference type="PRINTS" id="PR00463">
    <property type="entry name" value="EP450I"/>
</dbReference>
<dbReference type="SUPFAM" id="SSF48264">
    <property type="entry name" value="Cytochrome P450"/>
    <property type="match status" value="1"/>
</dbReference>
<comment type="subcellular location">
    <subcellularLocation>
        <location evidence="2">Membrane</location>
    </subcellularLocation>
</comment>
<dbReference type="Proteomes" id="UP000290288">
    <property type="component" value="Unassembled WGS sequence"/>
</dbReference>
<dbReference type="InterPro" id="IPR001128">
    <property type="entry name" value="Cyt_P450"/>
</dbReference>
<evidence type="ECO:0000256" key="4">
    <source>
        <dbReference type="ARBA" id="ARBA00010617"/>
    </source>
</evidence>
<dbReference type="AlphaFoldDB" id="A0A4Q2DAN8"/>
<name>A0A4Q2DAN8_9AGAR</name>
<dbReference type="PANTHER" id="PTHR24305:SF166">
    <property type="entry name" value="CYTOCHROME P450 12A4, MITOCHONDRIAL-RELATED"/>
    <property type="match status" value="1"/>
</dbReference>
<evidence type="ECO:0000256" key="7">
    <source>
        <dbReference type="ARBA" id="ARBA00022723"/>
    </source>
</evidence>
<evidence type="ECO:0008006" key="18">
    <source>
        <dbReference type="Google" id="ProtNLM"/>
    </source>
</evidence>
<dbReference type="Gene3D" id="1.10.630.10">
    <property type="entry name" value="Cytochrome P450"/>
    <property type="match status" value="1"/>
</dbReference>
<evidence type="ECO:0000256" key="9">
    <source>
        <dbReference type="ARBA" id="ARBA00023002"/>
    </source>
</evidence>
<keyword evidence="11 14" id="KW-0503">Monooxygenase</keyword>
<dbReference type="PROSITE" id="PS00086">
    <property type="entry name" value="CYTOCHROME_P450"/>
    <property type="match status" value="1"/>
</dbReference>
<dbReference type="GO" id="GO:0016705">
    <property type="term" value="F:oxidoreductase activity, acting on paired donors, with incorporation or reduction of molecular oxygen"/>
    <property type="evidence" value="ECO:0007669"/>
    <property type="project" value="InterPro"/>
</dbReference>
<evidence type="ECO:0000256" key="14">
    <source>
        <dbReference type="RuleBase" id="RU000461"/>
    </source>
</evidence>
<dbReference type="GO" id="GO:0016020">
    <property type="term" value="C:membrane"/>
    <property type="evidence" value="ECO:0007669"/>
    <property type="project" value="UniProtKB-SubCell"/>
</dbReference>
<dbReference type="InterPro" id="IPR050121">
    <property type="entry name" value="Cytochrome_P450_monoxygenase"/>
</dbReference>
<sequence>MASSIIGAIQALRGSDIVAILLFIFVVRLIKNSRTRVHTTKLQGPPSENFFVGLFPAIAGVDEPLKAFEKWAKQYGTVFSFPMGFGRQDVMIWDIKAAAHILARDTFVYQQSNFSRVFLDNMFGKGILSVEHDDHRRHRKALTPAFSNAAIRGYVNTFNDSAEKLKATWDTILDSGAETIEVQQWMNRLALENLGVAGFSHHFGALSSPDTNLKPDIMEVFDSFESPQKSSLISRIFFFLGPIFPALLYLPTQNTLIMRRIKYSMKGIADALLERTKREMMIDSGDEKAGGSDKSIIGLLIKAESSSGGLTLTPDEVLAQNTLFFAGYETTSNTLTWALIELCRHPEVQEKLREELNQLGGDPTWEQITLGLPYLDAVTQEVLRMHMPVDNLLRETQQDDVVPLSKPIHTSTGELVSELVVAKGQAVHIPIGFINNSEEIWGPDVKEFKPERWLDPDTTLTGDAKAIQGHHHIMTFSDGPRFCLGRHFALANFKTSLANLIRRYTFEMPNGKDTVVERHLGILPRPKLAGEKGPSVPLKVRRID</sequence>
<proteinExistence type="inferred from homology"/>
<dbReference type="InterPro" id="IPR002401">
    <property type="entry name" value="Cyt_P450_E_grp-I"/>
</dbReference>
<dbReference type="OrthoDB" id="1470350at2759"/>
<comment type="caution">
    <text evidence="16">The sequence shown here is derived from an EMBL/GenBank/DDBJ whole genome shotgun (WGS) entry which is preliminary data.</text>
</comment>
<feature type="transmembrane region" description="Helical" evidence="15">
    <location>
        <begin position="232"/>
        <end position="250"/>
    </location>
</feature>
<comment type="similarity">
    <text evidence="4 14">Belongs to the cytochrome P450 family.</text>
</comment>
<comment type="cofactor">
    <cofactor evidence="1 13">
        <name>heme</name>
        <dbReference type="ChEBI" id="CHEBI:30413"/>
    </cofactor>
</comment>